<dbReference type="Gene3D" id="2.60.40.790">
    <property type="match status" value="1"/>
</dbReference>
<evidence type="ECO:0000259" key="3">
    <source>
        <dbReference type="PROSITE" id="PS01031"/>
    </source>
</evidence>
<evidence type="ECO:0000256" key="1">
    <source>
        <dbReference type="PROSITE-ProRule" id="PRU00285"/>
    </source>
</evidence>
<dbReference type="Pfam" id="PF00011">
    <property type="entry name" value="HSP20"/>
    <property type="match status" value="1"/>
</dbReference>
<dbReference type="EMBL" id="CP136051">
    <property type="protein sequence ID" value="WOK09308.1"/>
    <property type="molecule type" value="Genomic_DNA"/>
</dbReference>
<dbReference type="Proteomes" id="UP001302349">
    <property type="component" value="Chromosome"/>
</dbReference>
<comment type="similarity">
    <text evidence="1 2">Belongs to the small heat shock protein (HSP20) family.</text>
</comment>
<evidence type="ECO:0000313" key="5">
    <source>
        <dbReference type="Proteomes" id="UP001302349"/>
    </source>
</evidence>
<dbReference type="CDD" id="cd06471">
    <property type="entry name" value="ACD_LpsHSP_like"/>
    <property type="match status" value="1"/>
</dbReference>
<sequence length="151" mass="17077">MKLIRRNPNLFPEFPSVFDSFLGRDLFDFENGLVNSPGASVPAVNVKETEEGFDVEVAAPGFNKKDFHVEVNNNLLTISSEKETKNEQKDEKGRYTRREFGYSSFKRSFTLPENVVNAEKIGATYENGILHVSIPKREEAKPKPVRQIAIA</sequence>
<gene>
    <name evidence="4" type="ORF">RT717_11730</name>
</gene>
<protein>
    <submittedName>
        <fullName evidence="4">Hsp20/alpha crystallin family protein</fullName>
    </submittedName>
</protein>
<dbReference type="InterPro" id="IPR002068">
    <property type="entry name" value="A-crystallin/Hsp20_dom"/>
</dbReference>
<evidence type="ECO:0000256" key="2">
    <source>
        <dbReference type="RuleBase" id="RU003616"/>
    </source>
</evidence>
<reference evidence="4 5" key="1">
    <citation type="journal article" date="2023" name="Microbiol. Resour. Announc.">
        <title>Complete Genome Sequence of Imperialibacter roseus strain P4T.</title>
        <authorList>
            <person name="Tizabi D.R."/>
            <person name="Bachvaroff T."/>
            <person name="Hill R.T."/>
        </authorList>
    </citation>
    <scope>NUCLEOTIDE SEQUENCE [LARGE SCALE GENOMIC DNA]</scope>
    <source>
        <strain evidence="4 5">P4T</strain>
    </source>
</reference>
<organism evidence="4 5">
    <name type="scientific">Imperialibacter roseus</name>
    <dbReference type="NCBI Taxonomy" id="1324217"/>
    <lineage>
        <taxon>Bacteria</taxon>
        <taxon>Pseudomonadati</taxon>
        <taxon>Bacteroidota</taxon>
        <taxon>Cytophagia</taxon>
        <taxon>Cytophagales</taxon>
        <taxon>Flammeovirgaceae</taxon>
        <taxon>Imperialibacter</taxon>
    </lineage>
</organism>
<dbReference type="InterPro" id="IPR008978">
    <property type="entry name" value="HSP20-like_chaperone"/>
</dbReference>
<dbReference type="InterPro" id="IPR031107">
    <property type="entry name" value="Small_HSP"/>
</dbReference>
<dbReference type="SUPFAM" id="SSF49764">
    <property type="entry name" value="HSP20-like chaperones"/>
    <property type="match status" value="1"/>
</dbReference>
<dbReference type="PANTHER" id="PTHR11527">
    <property type="entry name" value="HEAT-SHOCK PROTEIN 20 FAMILY MEMBER"/>
    <property type="match status" value="1"/>
</dbReference>
<proteinExistence type="inferred from homology"/>
<feature type="domain" description="SHSP" evidence="3">
    <location>
        <begin position="35"/>
        <end position="151"/>
    </location>
</feature>
<accession>A0ABZ0IY50</accession>
<dbReference type="RefSeq" id="WP_317491928.1">
    <property type="nucleotide sequence ID" value="NZ_CP136051.1"/>
</dbReference>
<keyword evidence="5" id="KW-1185">Reference proteome</keyword>
<dbReference type="PROSITE" id="PS01031">
    <property type="entry name" value="SHSP"/>
    <property type="match status" value="1"/>
</dbReference>
<name>A0ABZ0IY50_9BACT</name>
<evidence type="ECO:0000313" key="4">
    <source>
        <dbReference type="EMBL" id="WOK09308.1"/>
    </source>
</evidence>